<sequence length="493" mass="55543">MGLEEVRRKVSEITSNDLTVWKLWYNLKYDRGMFLKGNDEHGYLYVGESDGWKRRTQKATRTCDDGVVRRRSNSDRDDMVEEGRKGAGVKRAAVSESGRCIDDHPQIRLRVGREITEMSDDDEISVASKDVGEDEAAAEGGEESSKGKEVMKGAMPMRACGHGRVCKHKATIIGERIEQKLAGTYQKMGCIAAVEYYSLMLGEYSVELPNSHKLVVNLEQQTYMCRVQQIRGIPCYHALAVIAKENLWVYNYVHPTYKIATRQIIYSQLSAPDGDTRHGDELDDDYDRCILSPLMGDNWVVEPHQVAIHKYPQLIDSFKLYSYWVVSCEHTLTLVCVLIIKYSFACSLRRQMFTVVNHGLQPINPWQEADVDHGKPWSPSGTPLGKLIDCSYGTLAFCSNCLVSCRHTPTPICNLLCLPSIRPMFTVVNHGLQVFIGACAWGPGNLACSPGRRQMLTVVKHGAQAVNPLGSDRHGHSWVLCVTQTHWRDMSRR</sequence>
<comment type="caution">
    <text evidence="2">The sequence shown here is derived from an EMBL/GenBank/DDBJ whole genome shotgun (WGS) entry which is preliminary data.</text>
</comment>
<dbReference type="Proteomes" id="UP001153076">
    <property type="component" value="Unassembled WGS sequence"/>
</dbReference>
<evidence type="ECO:0000313" key="3">
    <source>
        <dbReference type="Proteomes" id="UP001153076"/>
    </source>
</evidence>
<evidence type="ECO:0000313" key="2">
    <source>
        <dbReference type="EMBL" id="KAJ8424059.1"/>
    </source>
</evidence>
<dbReference type="EMBL" id="JAKOGI010001787">
    <property type="protein sequence ID" value="KAJ8424059.1"/>
    <property type="molecule type" value="Genomic_DNA"/>
</dbReference>
<reference evidence="2" key="1">
    <citation type="submission" date="2022-04" db="EMBL/GenBank/DDBJ databases">
        <title>Carnegiea gigantea Genome sequencing and assembly v2.</title>
        <authorList>
            <person name="Copetti D."/>
            <person name="Sanderson M.J."/>
            <person name="Burquez A."/>
            <person name="Wojciechowski M.F."/>
        </authorList>
    </citation>
    <scope>NUCLEOTIDE SEQUENCE</scope>
    <source>
        <strain evidence="2">SGP5-SGP5p</strain>
        <tissue evidence="2">Aerial part</tissue>
    </source>
</reference>
<gene>
    <name evidence="2" type="ORF">Cgig2_032151</name>
</gene>
<keyword evidence="3" id="KW-1185">Reference proteome</keyword>
<accession>A0A9Q1GRP5</accession>
<feature type="region of interest" description="Disordered" evidence="1">
    <location>
        <begin position="121"/>
        <end position="150"/>
    </location>
</feature>
<dbReference type="AlphaFoldDB" id="A0A9Q1GRP5"/>
<proteinExistence type="predicted"/>
<evidence type="ECO:0008006" key="4">
    <source>
        <dbReference type="Google" id="ProtNLM"/>
    </source>
</evidence>
<organism evidence="2 3">
    <name type="scientific">Carnegiea gigantea</name>
    <dbReference type="NCBI Taxonomy" id="171969"/>
    <lineage>
        <taxon>Eukaryota</taxon>
        <taxon>Viridiplantae</taxon>
        <taxon>Streptophyta</taxon>
        <taxon>Embryophyta</taxon>
        <taxon>Tracheophyta</taxon>
        <taxon>Spermatophyta</taxon>
        <taxon>Magnoliopsida</taxon>
        <taxon>eudicotyledons</taxon>
        <taxon>Gunneridae</taxon>
        <taxon>Pentapetalae</taxon>
        <taxon>Caryophyllales</taxon>
        <taxon>Cactineae</taxon>
        <taxon>Cactaceae</taxon>
        <taxon>Cactoideae</taxon>
        <taxon>Echinocereeae</taxon>
        <taxon>Carnegiea</taxon>
    </lineage>
</organism>
<evidence type="ECO:0000256" key="1">
    <source>
        <dbReference type="SAM" id="MobiDB-lite"/>
    </source>
</evidence>
<protein>
    <recommendedName>
        <fullName evidence="4">SWIM-type domain-containing protein</fullName>
    </recommendedName>
</protein>
<name>A0A9Q1GRP5_9CARY</name>
<feature type="compositionally biased region" description="Acidic residues" evidence="1">
    <location>
        <begin position="132"/>
        <end position="142"/>
    </location>
</feature>